<dbReference type="Gene3D" id="3.30.230.10">
    <property type="match status" value="1"/>
</dbReference>
<comment type="similarity">
    <text evidence="1">Belongs to the peptidase S16 family.</text>
</comment>
<dbReference type="SMART" id="SM00228">
    <property type="entry name" value="PDZ"/>
    <property type="match status" value="1"/>
</dbReference>
<feature type="domain" description="Lon proteolytic" evidence="3">
    <location>
        <begin position="251"/>
        <end position="349"/>
    </location>
</feature>
<feature type="active site" evidence="1">
    <location>
        <position position="256"/>
    </location>
</feature>
<dbReference type="AlphaFoldDB" id="S5THM2"/>
<dbReference type="InterPro" id="IPR008269">
    <property type="entry name" value="Lon_proteolytic"/>
</dbReference>
<proteinExistence type="inferred from homology"/>
<dbReference type="GO" id="GO:0030163">
    <property type="term" value="P:protein catabolic process"/>
    <property type="evidence" value="ECO:0007669"/>
    <property type="project" value="InterPro"/>
</dbReference>
<dbReference type="EMBL" id="CP003924">
    <property type="protein sequence ID" value="AGS34208.1"/>
    <property type="molecule type" value="Genomic_DNA"/>
</dbReference>
<dbReference type="KEGG" id="cmd:B841_03625"/>
<dbReference type="PATRIC" id="fig|1224163.3.peg.728"/>
<name>S5THM2_9CORY</name>
<dbReference type="HOGENOM" id="CLU_042037_1_0_11"/>
<accession>S5THM2</accession>
<dbReference type="Gene3D" id="2.30.42.10">
    <property type="match status" value="1"/>
</dbReference>
<keyword evidence="1" id="KW-0645">Protease</keyword>
<dbReference type="GO" id="GO:0004252">
    <property type="term" value="F:serine-type endopeptidase activity"/>
    <property type="evidence" value="ECO:0007669"/>
    <property type="project" value="UniProtKB-UniRule"/>
</dbReference>
<dbReference type="InterPro" id="IPR001478">
    <property type="entry name" value="PDZ"/>
</dbReference>
<evidence type="ECO:0000256" key="1">
    <source>
        <dbReference type="PROSITE-ProRule" id="PRU01122"/>
    </source>
</evidence>
<evidence type="ECO:0000313" key="5">
    <source>
        <dbReference type="Proteomes" id="UP000015388"/>
    </source>
</evidence>
<organism evidence="4 5">
    <name type="scientific">Corynebacterium maris DSM 45190</name>
    <dbReference type="NCBI Taxonomy" id="1224163"/>
    <lineage>
        <taxon>Bacteria</taxon>
        <taxon>Bacillati</taxon>
        <taxon>Actinomycetota</taxon>
        <taxon>Actinomycetes</taxon>
        <taxon>Mycobacteriales</taxon>
        <taxon>Corynebacteriaceae</taxon>
        <taxon>Corynebacterium</taxon>
    </lineage>
</organism>
<dbReference type="InterPro" id="IPR014721">
    <property type="entry name" value="Ribsml_uS5_D2-typ_fold_subgr"/>
</dbReference>
<keyword evidence="5" id="KW-1185">Reference proteome</keyword>
<reference evidence="4 5" key="1">
    <citation type="submission" date="2012-11" db="EMBL/GenBank/DDBJ databases">
        <title>The complete genome sequence of Corynebacterium maris Coryn-1 (=DSM 45190).</title>
        <authorList>
            <person name="Schaffert L."/>
            <person name="Albersmeier A."/>
            <person name="Kalinowski J."/>
            <person name="Ruckert C."/>
        </authorList>
    </citation>
    <scope>NUCLEOTIDE SEQUENCE [LARGE SCALE GENOMIC DNA]</scope>
    <source>
        <strain evidence="5">Coryn-1</strain>
    </source>
</reference>
<dbReference type="SUPFAM" id="SSF54211">
    <property type="entry name" value="Ribosomal protein S5 domain 2-like"/>
    <property type="match status" value="1"/>
</dbReference>
<comment type="catalytic activity">
    <reaction evidence="1">
        <text>Hydrolysis of proteins in presence of ATP.</text>
        <dbReference type="EC" id="3.4.21.53"/>
    </reaction>
</comment>
<evidence type="ECO:0000313" key="4">
    <source>
        <dbReference type="EMBL" id="AGS34208.1"/>
    </source>
</evidence>
<keyword evidence="1" id="KW-0378">Hydrolase</keyword>
<dbReference type="InterPro" id="IPR036034">
    <property type="entry name" value="PDZ_sf"/>
</dbReference>
<dbReference type="GO" id="GO:0004176">
    <property type="term" value="F:ATP-dependent peptidase activity"/>
    <property type="evidence" value="ECO:0007669"/>
    <property type="project" value="UniProtKB-UniRule"/>
</dbReference>
<dbReference type="PANTHER" id="PTHR10046">
    <property type="entry name" value="ATP DEPENDENT LON PROTEASE FAMILY MEMBER"/>
    <property type="match status" value="1"/>
</dbReference>
<feature type="active site" evidence="1">
    <location>
        <position position="301"/>
    </location>
</feature>
<dbReference type="MEROPS" id="S16.012"/>
<dbReference type="Pfam" id="PF05362">
    <property type="entry name" value="Lon_C"/>
    <property type="match status" value="1"/>
</dbReference>
<keyword evidence="1" id="KW-0720">Serine protease</keyword>
<dbReference type="EC" id="3.4.21.53" evidence="1"/>
<dbReference type="eggNOG" id="COG3480">
    <property type="taxonomic scope" value="Bacteria"/>
</dbReference>
<dbReference type="InterPro" id="IPR020568">
    <property type="entry name" value="Ribosomal_Su5_D2-typ_SF"/>
</dbReference>
<evidence type="ECO:0000259" key="3">
    <source>
        <dbReference type="PROSITE" id="PS51786"/>
    </source>
</evidence>
<dbReference type="RefSeq" id="WP_020934141.1">
    <property type="nucleotide sequence ID" value="NC_021915.1"/>
</dbReference>
<dbReference type="InterPro" id="IPR027065">
    <property type="entry name" value="Lon_Prtase"/>
</dbReference>
<dbReference type="STRING" id="1224163.B841_03625"/>
<dbReference type="Pfam" id="PF13180">
    <property type="entry name" value="PDZ_2"/>
    <property type="match status" value="1"/>
</dbReference>
<protein>
    <recommendedName>
        <fullName evidence="1">endopeptidase La</fullName>
        <ecNumber evidence="1">3.4.21.53</ecNumber>
    </recommendedName>
</protein>
<dbReference type="PROSITE" id="PS51786">
    <property type="entry name" value="LON_PROTEOLYTIC"/>
    <property type="match status" value="1"/>
</dbReference>
<sequence length="360" mass="37549">MTSPDPRPRTRRRLSTLLWGAIPVVALGALINLDSVPGTDVSLTVPYAAQGPGPTFNTLGEVDGQDVVAVSGPEVDETEGNMDMTTVSVRTNMTLAQALGRWLFTDDDLIPIEMIFPPDVSPEEVERSNEAAFTSSEAAATVAAMGYLDVDVEIYVVDVVEGSAAEGRVQADDVIRAVDGESMEQPNQVAEAVQAKSPGDTVTLTLERAGGAEEVDVVLGENPDDPETAMLGILMGSQPVEDIEVEYNLNDVGGPSAGMMFSLAVIDKLSPGELNGGRYVAGTGTISPDGAVGPIGGIAHKVDAAEEEGAELFLAPRDNCAEAVSRDHGDLVVAAVDTLDHAIEQMEAFDAGGDVDVCEP</sequence>
<dbReference type="GO" id="GO:0005524">
    <property type="term" value="F:ATP binding"/>
    <property type="evidence" value="ECO:0007669"/>
    <property type="project" value="InterPro"/>
</dbReference>
<dbReference type="GO" id="GO:0006508">
    <property type="term" value="P:proteolysis"/>
    <property type="evidence" value="ECO:0007669"/>
    <property type="project" value="UniProtKB-KW"/>
</dbReference>
<gene>
    <name evidence="4" type="ORF">B841_03625</name>
</gene>
<feature type="domain" description="PDZ" evidence="2">
    <location>
        <begin position="154"/>
        <end position="210"/>
    </location>
</feature>
<dbReference type="Proteomes" id="UP000015388">
    <property type="component" value="Chromosome"/>
</dbReference>
<dbReference type="PROSITE" id="PS50106">
    <property type="entry name" value="PDZ"/>
    <property type="match status" value="1"/>
</dbReference>
<evidence type="ECO:0000259" key="2">
    <source>
        <dbReference type="PROSITE" id="PS50106"/>
    </source>
</evidence>
<dbReference type="SUPFAM" id="SSF50156">
    <property type="entry name" value="PDZ domain-like"/>
    <property type="match status" value="1"/>
</dbReference>